<proteinExistence type="predicted"/>
<dbReference type="Pfam" id="PF00515">
    <property type="entry name" value="TPR_1"/>
    <property type="match status" value="2"/>
</dbReference>
<dbReference type="SMART" id="SM00028">
    <property type="entry name" value="TPR"/>
    <property type="match status" value="6"/>
</dbReference>
<feature type="compositionally biased region" description="Low complexity" evidence="4">
    <location>
        <begin position="338"/>
        <end position="354"/>
    </location>
</feature>
<evidence type="ECO:0000313" key="5">
    <source>
        <dbReference type="EMBL" id="TVM34046.1"/>
    </source>
</evidence>
<evidence type="ECO:0000256" key="1">
    <source>
        <dbReference type="ARBA" id="ARBA00022737"/>
    </source>
</evidence>
<dbReference type="Pfam" id="PF13181">
    <property type="entry name" value="TPR_8"/>
    <property type="match status" value="1"/>
</dbReference>
<dbReference type="AlphaFoldDB" id="A0A6P1ZHU4"/>
<dbReference type="EMBL" id="QMIF01000005">
    <property type="protein sequence ID" value="TVM34046.1"/>
    <property type="molecule type" value="Genomic_DNA"/>
</dbReference>
<dbReference type="PANTHER" id="PTHR44858:SF1">
    <property type="entry name" value="UDP-N-ACETYLGLUCOSAMINE--PEPTIDE N-ACETYLGLUCOSAMINYLTRANSFERASE SPINDLY-RELATED"/>
    <property type="match status" value="1"/>
</dbReference>
<dbReference type="InterPro" id="IPR050498">
    <property type="entry name" value="Ycf3"/>
</dbReference>
<keyword evidence="2 3" id="KW-0802">TPR repeat</keyword>
<feature type="repeat" description="TPR" evidence="3">
    <location>
        <begin position="227"/>
        <end position="260"/>
    </location>
</feature>
<gene>
    <name evidence="5" type="ORF">DQK91_09080</name>
</gene>
<dbReference type="SUPFAM" id="SSF48452">
    <property type="entry name" value="TPR-like"/>
    <property type="match status" value="2"/>
</dbReference>
<comment type="caution">
    <text evidence="5">The sequence shown here is derived from an EMBL/GenBank/DDBJ whole genome shotgun (WGS) entry which is preliminary data.</text>
</comment>
<dbReference type="GO" id="GO:0009279">
    <property type="term" value="C:cell outer membrane"/>
    <property type="evidence" value="ECO:0007669"/>
    <property type="project" value="TreeGrafter"/>
</dbReference>
<evidence type="ECO:0000256" key="4">
    <source>
        <dbReference type="SAM" id="MobiDB-lite"/>
    </source>
</evidence>
<keyword evidence="1" id="KW-0677">Repeat</keyword>
<sequence>MCCYHQGMIPQPLQYYGCMMTALSIPWRMSARVVLLCALFLTVAAPPLLASSYEDARDGLAAVRDGDYERGVELLTRAIESGDLEETNLTIAYYDRGNAWFYLEEYDKALEDLTTAIERNPRFLEAFVKRGAAYKELGKYDLAIADYTSALELNPNNGRALFMRGLARSLSGDAESAMADIAAAHRIDQRYVITPLLQSIRAAGPEYAIKFMSRAIDSGELDPENLAWTYYYRGLAWREIGADQNAAADFSKAVELSPDMAMAYTRRADTAMEQGDARAAVADYTKALAINATLAEAYMRRGFAWSRLGNTAQAVRDFAAAKELDESLEIPDIDAVVGDAPVGAPADSSADASGNVSANASGGEPDSETSPGQNASQP</sequence>
<evidence type="ECO:0000313" key="6">
    <source>
        <dbReference type="Proteomes" id="UP000434052"/>
    </source>
</evidence>
<protein>
    <submittedName>
        <fullName evidence="5">Uncharacterized protein</fullName>
    </submittedName>
</protein>
<dbReference type="PANTHER" id="PTHR44858">
    <property type="entry name" value="TETRATRICOPEPTIDE REPEAT PROTEIN 6"/>
    <property type="match status" value="1"/>
</dbReference>
<feature type="region of interest" description="Disordered" evidence="4">
    <location>
        <begin position="338"/>
        <end position="378"/>
    </location>
</feature>
<evidence type="ECO:0000256" key="2">
    <source>
        <dbReference type="ARBA" id="ARBA00022803"/>
    </source>
</evidence>
<dbReference type="OrthoDB" id="5453542at2"/>
<dbReference type="InterPro" id="IPR011990">
    <property type="entry name" value="TPR-like_helical_dom_sf"/>
</dbReference>
<name>A0A6P1ZHU4_9BACT</name>
<evidence type="ECO:0000256" key="3">
    <source>
        <dbReference type="PROSITE-ProRule" id="PRU00339"/>
    </source>
</evidence>
<dbReference type="PROSITE" id="PS50005">
    <property type="entry name" value="TPR"/>
    <property type="match status" value="4"/>
</dbReference>
<feature type="compositionally biased region" description="Polar residues" evidence="4">
    <location>
        <begin position="368"/>
        <end position="378"/>
    </location>
</feature>
<dbReference type="Proteomes" id="UP000434052">
    <property type="component" value="Unassembled WGS sequence"/>
</dbReference>
<feature type="repeat" description="TPR" evidence="3">
    <location>
        <begin position="90"/>
        <end position="123"/>
    </location>
</feature>
<dbReference type="PROSITE" id="PS50293">
    <property type="entry name" value="TPR_REGION"/>
    <property type="match status" value="1"/>
</dbReference>
<feature type="repeat" description="TPR" evidence="3">
    <location>
        <begin position="295"/>
        <end position="328"/>
    </location>
</feature>
<dbReference type="InterPro" id="IPR019734">
    <property type="entry name" value="TPR_rpt"/>
</dbReference>
<dbReference type="GO" id="GO:0046813">
    <property type="term" value="P:receptor-mediated virion attachment to host cell"/>
    <property type="evidence" value="ECO:0007669"/>
    <property type="project" value="TreeGrafter"/>
</dbReference>
<organism evidence="5 6">
    <name type="scientific">Oceanidesulfovibrio marinus</name>
    <dbReference type="NCBI Taxonomy" id="370038"/>
    <lineage>
        <taxon>Bacteria</taxon>
        <taxon>Pseudomonadati</taxon>
        <taxon>Thermodesulfobacteriota</taxon>
        <taxon>Desulfovibrionia</taxon>
        <taxon>Desulfovibrionales</taxon>
        <taxon>Desulfovibrionaceae</taxon>
        <taxon>Oceanidesulfovibrio</taxon>
    </lineage>
</organism>
<reference evidence="5 6" key="1">
    <citation type="submission" date="2018-06" db="EMBL/GenBank/DDBJ databases">
        <title>Complete genome of Desulfovibrio marinus P48SEP.</title>
        <authorList>
            <person name="Crispim J.S."/>
            <person name="Vidigal P.M.P."/>
            <person name="Silva L.C.F."/>
            <person name="Araujo L.C."/>
            <person name="Laguardia C.N."/>
            <person name="Dias R.S."/>
            <person name="Sousa M.P."/>
            <person name="Paula S.O."/>
            <person name="Silva C."/>
        </authorList>
    </citation>
    <scope>NUCLEOTIDE SEQUENCE [LARGE SCALE GENOMIC DNA]</scope>
    <source>
        <strain evidence="5 6">P48SEP</strain>
    </source>
</reference>
<accession>A0A6P1ZHU4</accession>
<feature type="repeat" description="TPR" evidence="3">
    <location>
        <begin position="124"/>
        <end position="157"/>
    </location>
</feature>
<dbReference type="Gene3D" id="1.25.40.10">
    <property type="entry name" value="Tetratricopeptide repeat domain"/>
    <property type="match status" value="4"/>
</dbReference>